<dbReference type="OrthoDB" id="10644018at2759"/>
<feature type="compositionally biased region" description="Low complexity" evidence="1">
    <location>
        <begin position="134"/>
        <end position="146"/>
    </location>
</feature>
<feature type="compositionally biased region" description="Acidic residues" evidence="1">
    <location>
        <begin position="264"/>
        <end position="274"/>
    </location>
</feature>
<feature type="transmembrane region" description="Helical" evidence="2">
    <location>
        <begin position="162"/>
        <end position="183"/>
    </location>
</feature>
<feature type="compositionally biased region" description="Basic and acidic residues" evidence="1">
    <location>
        <begin position="254"/>
        <end position="263"/>
    </location>
</feature>
<feature type="compositionally biased region" description="Low complexity" evidence="1">
    <location>
        <begin position="66"/>
        <end position="126"/>
    </location>
</feature>
<accession>A0A2B4RUY2</accession>
<dbReference type="Proteomes" id="UP000225706">
    <property type="component" value="Unassembled WGS sequence"/>
</dbReference>
<keyword evidence="5" id="KW-1185">Reference proteome</keyword>
<organism evidence="4 5">
    <name type="scientific">Stylophora pistillata</name>
    <name type="common">Smooth cauliflower coral</name>
    <dbReference type="NCBI Taxonomy" id="50429"/>
    <lineage>
        <taxon>Eukaryota</taxon>
        <taxon>Metazoa</taxon>
        <taxon>Cnidaria</taxon>
        <taxon>Anthozoa</taxon>
        <taxon>Hexacorallia</taxon>
        <taxon>Scleractinia</taxon>
        <taxon>Astrocoeniina</taxon>
        <taxon>Pocilloporidae</taxon>
        <taxon>Stylophora</taxon>
    </lineage>
</organism>
<proteinExistence type="predicted"/>
<evidence type="ECO:0000256" key="2">
    <source>
        <dbReference type="SAM" id="Phobius"/>
    </source>
</evidence>
<dbReference type="EMBL" id="LSMT01000310">
    <property type="protein sequence ID" value="PFX20603.1"/>
    <property type="molecule type" value="Genomic_DNA"/>
</dbReference>
<keyword evidence="2" id="KW-1133">Transmembrane helix</keyword>
<protein>
    <submittedName>
        <fullName evidence="4">Uncharacterized protein</fullName>
    </submittedName>
</protein>
<evidence type="ECO:0000256" key="1">
    <source>
        <dbReference type="SAM" id="MobiDB-lite"/>
    </source>
</evidence>
<sequence length="274" mass="27883">MVPKWLSVLLSLYFAVEIVSGSSSVNSTITHSTSSNTSTASLSVISSSVSPSLSTARVPSTSQTLPSASPASSNYPNVSSSRPTASVRSSPVSSSSKVPTPAASSSSSSSPTSPSASPTPSSASPTGKSTVQVTGSSGPPTQTSTTRAPPTAKGKTIGAMEVLGFCLLAGIAIVLIGFAIYYITCRERKEDDGFNEPMVEARARDPVQPKETEIGITNEALAGDSDNPTKAEVTAPVPEVIPQGPTATNSEVTPDDKESKQTEADDDGAQDSAL</sequence>
<keyword evidence="2" id="KW-0812">Transmembrane</keyword>
<reference evidence="5" key="1">
    <citation type="journal article" date="2017" name="bioRxiv">
        <title>Comparative analysis of the genomes of Stylophora pistillata and Acropora digitifera provides evidence for extensive differences between species of corals.</title>
        <authorList>
            <person name="Voolstra C.R."/>
            <person name="Li Y."/>
            <person name="Liew Y.J."/>
            <person name="Baumgarten S."/>
            <person name="Zoccola D."/>
            <person name="Flot J.-F."/>
            <person name="Tambutte S."/>
            <person name="Allemand D."/>
            <person name="Aranda M."/>
        </authorList>
    </citation>
    <scope>NUCLEOTIDE SEQUENCE [LARGE SCALE GENOMIC DNA]</scope>
</reference>
<keyword evidence="3" id="KW-0732">Signal</keyword>
<gene>
    <name evidence="4" type="ORF">AWC38_SpisGene14933</name>
</gene>
<feature type="region of interest" description="Disordered" evidence="1">
    <location>
        <begin position="203"/>
        <end position="274"/>
    </location>
</feature>
<evidence type="ECO:0000313" key="5">
    <source>
        <dbReference type="Proteomes" id="UP000225706"/>
    </source>
</evidence>
<feature type="region of interest" description="Disordered" evidence="1">
    <location>
        <begin position="51"/>
        <end position="153"/>
    </location>
</feature>
<evidence type="ECO:0000313" key="4">
    <source>
        <dbReference type="EMBL" id="PFX20603.1"/>
    </source>
</evidence>
<feature type="signal peptide" evidence="3">
    <location>
        <begin position="1"/>
        <end position="21"/>
    </location>
</feature>
<feature type="compositionally biased region" description="Basic and acidic residues" evidence="1">
    <location>
        <begin position="203"/>
        <end position="213"/>
    </location>
</feature>
<keyword evidence="2" id="KW-0472">Membrane</keyword>
<feature type="chain" id="PRO_5013106568" evidence="3">
    <location>
        <begin position="22"/>
        <end position="274"/>
    </location>
</feature>
<name>A0A2B4RUY2_STYPI</name>
<comment type="caution">
    <text evidence="4">The sequence shown here is derived from an EMBL/GenBank/DDBJ whole genome shotgun (WGS) entry which is preliminary data.</text>
</comment>
<dbReference type="AlphaFoldDB" id="A0A2B4RUY2"/>
<evidence type="ECO:0000256" key="3">
    <source>
        <dbReference type="SAM" id="SignalP"/>
    </source>
</evidence>